<dbReference type="GO" id="GO:0008483">
    <property type="term" value="F:transaminase activity"/>
    <property type="evidence" value="ECO:0007669"/>
    <property type="project" value="UniProtKB-KW"/>
</dbReference>
<keyword evidence="1" id="KW-0032">Aminotransferase</keyword>
<dbReference type="Proteomes" id="UP000732377">
    <property type="component" value="Unassembled WGS sequence"/>
</dbReference>
<evidence type="ECO:0000313" key="1">
    <source>
        <dbReference type="EMBL" id="MBY6278198.1"/>
    </source>
</evidence>
<organism evidence="1 2">
    <name type="scientific">Symbiobacterium thermophilum</name>
    <dbReference type="NCBI Taxonomy" id="2734"/>
    <lineage>
        <taxon>Bacteria</taxon>
        <taxon>Bacillati</taxon>
        <taxon>Bacillota</taxon>
        <taxon>Clostridia</taxon>
        <taxon>Eubacteriales</taxon>
        <taxon>Symbiobacteriaceae</taxon>
        <taxon>Symbiobacterium</taxon>
    </lineage>
</organism>
<reference evidence="1" key="1">
    <citation type="submission" date="2017-11" db="EMBL/GenBank/DDBJ databases">
        <title>Three new genomes from thermophilic consortium.</title>
        <authorList>
            <person name="Quaggio R."/>
            <person name="Amgarten D."/>
            <person name="Setubal J.C."/>
        </authorList>
    </citation>
    <scope>NUCLEOTIDE SEQUENCE</scope>
    <source>
        <strain evidence="1">ZCTH01-B2</strain>
    </source>
</reference>
<evidence type="ECO:0000313" key="2">
    <source>
        <dbReference type="Proteomes" id="UP000732377"/>
    </source>
</evidence>
<keyword evidence="1" id="KW-0808">Transferase</keyword>
<name>A0A953LIE0_SYMTR</name>
<feature type="non-terminal residue" evidence="1">
    <location>
        <position position="1"/>
    </location>
</feature>
<gene>
    <name evidence="1" type="ORF">CWE10_18900</name>
</gene>
<accession>A0A953LIE0</accession>
<proteinExistence type="predicted"/>
<comment type="caution">
    <text evidence="1">The sequence shown here is derived from an EMBL/GenBank/DDBJ whole genome shotgun (WGS) entry which is preliminary data.</text>
</comment>
<sequence length="144" mass="15644">TATSSAEDLVTPANLKFGAVVCDISRPPNVSRAVKEARPDVLVIDGGVVEVPGRPDLGWNFGFERGLAYACMAETMILGLMGHFQDTSLGADLNLPMIRQIRQWAEELGFRLAQLRSFDRPLSEAEWAQLMAARARVLSAAGDD</sequence>
<protein>
    <submittedName>
        <fullName evidence="1">Aminotransferase III</fullName>
    </submittedName>
</protein>
<dbReference type="EMBL" id="PIUK01000382">
    <property type="protein sequence ID" value="MBY6278198.1"/>
    <property type="molecule type" value="Genomic_DNA"/>
</dbReference>
<dbReference type="AlphaFoldDB" id="A0A953LIE0"/>